<feature type="region of interest" description="Disordered" evidence="1">
    <location>
        <begin position="193"/>
        <end position="238"/>
    </location>
</feature>
<feature type="chain" id="PRO_5002080454" evidence="2">
    <location>
        <begin position="18"/>
        <end position="259"/>
    </location>
</feature>
<evidence type="ECO:0000256" key="2">
    <source>
        <dbReference type="SAM" id="SignalP"/>
    </source>
</evidence>
<keyword evidence="2" id="KW-0732">Signal</keyword>
<organism evidence="3 4">
    <name type="scientific">Uncinula necator</name>
    <name type="common">Grape powdery mildew</name>
    <dbReference type="NCBI Taxonomy" id="52586"/>
    <lineage>
        <taxon>Eukaryota</taxon>
        <taxon>Fungi</taxon>
        <taxon>Dikarya</taxon>
        <taxon>Ascomycota</taxon>
        <taxon>Pezizomycotina</taxon>
        <taxon>Leotiomycetes</taxon>
        <taxon>Erysiphales</taxon>
        <taxon>Erysiphaceae</taxon>
        <taxon>Erysiphe</taxon>
    </lineage>
</organism>
<sequence length="259" mass="27720">MKIKTILILVSLPITYAVSLSNFQRLPSSNIRKNCQDAYNSEIPFCLPTDFTEFCSSRCITGLYAIAEDVSNKCADSTVSANTLLGMVLSGAMVNILCPQPKLRLSKTSTMVPDLTSSTEKYGTETESLQYPIPTSTQDFDTTTSSLLTLTSQTLISGPKLTTLHLTLGPDNTSPTSISMVITTPQVYMTSQSEGANTITKTSSFQTSSSSKSVDSDTDSSGGGSPFDIQNFGSSATSPDKTSFCAMVIALIWACLLQR</sequence>
<keyword evidence="4" id="KW-1185">Reference proteome</keyword>
<name>A0A0B1P3M0_UNCNE</name>
<dbReference type="Proteomes" id="UP000030854">
    <property type="component" value="Unassembled WGS sequence"/>
</dbReference>
<dbReference type="STRING" id="52586.A0A0B1P3M0"/>
<dbReference type="HOGENOM" id="CLU_877133_0_0_1"/>
<dbReference type="EMBL" id="JNVN01003061">
    <property type="protein sequence ID" value="KHJ31254.1"/>
    <property type="molecule type" value="Genomic_DNA"/>
</dbReference>
<evidence type="ECO:0000313" key="3">
    <source>
        <dbReference type="EMBL" id="KHJ31254.1"/>
    </source>
</evidence>
<accession>A0A0B1P3M0</accession>
<protein>
    <submittedName>
        <fullName evidence="3">Uncharacterized protein</fullName>
    </submittedName>
</protein>
<gene>
    <name evidence="3" type="ORF">EV44_g0145</name>
</gene>
<evidence type="ECO:0000256" key="1">
    <source>
        <dbReference type="SAM" id="MobiDB-lite"/>
    </source>
</evidence>
<dbReference type="OrthoDB" id="3596195at2759"/>
<evidence type="ECO:0000313" key="4">
    <source>
        <dbReference type="Proteomes" id="UP000030854"/>
    </source>
</evidence>
<dbReference type="OMA" id="FMCASFA"/>
<reference evidence="3 4" key="1">
    <citation type="journal article" date="2014" name="BMC Genomics">
        <title>Adaptive genomic structural variation in the grape powdery mildew pathogen, Erysiphe necator.</title>
        <authorList>
            <person name="Jones L."/>
            <person name="Riaz S."/>
            <person name="Morales-Cruz A."/>
            <person name="Amrine K.C."/>
            <person name="McGuire B."/>
            <person name="Gubler W.D."/>
            <person name="Walker M.A."/>
            <person name="Cantu D."/>
        </authorList>
    </citation>
    <scope>NUCLEOTIDE SEQUENCE [LARGE SCALE GENOMIC DNA]</scope>
    <source>
        <strain evidence="4">c</strain>
    </source>
</reference>
<proteinExistence type="predicted"/>
<feature type="signal peptide" evidence="2">
    <location>
        <begin position="1"/>
        <end position="17"/>
    </location>
</feature>
<feature type="compositionally biased region" description="Low complexity" evidence="1">
    <location>
        <begin position="202"/>
        <end position="213"/>
    </location>
</feature>
<comment type="caution">
    <text evidence="3">The sequence shown here is derived from an EMBL/GenBank/DDBJ whole genome shotgun (WGS) entry which is preliminary data.</text>
</comment>
<dbReference type="AlphaFoldDB" id="A0A0B1P3M0"/>